<comment type="similarity">
    <text evidence="1">Belongs to the ribosome association toxin RatA family.</text>
</comment>
<accession>A0ABT3QVQ8</accession>
<dbReference type="InterPro" id="IPR047137">
    <property type="entry name" value="ORF3"/>
</dbReference>
<protein>
    <submittedName>
        <fullName evidence="3">SRPBCC family protein</fullName>
    </submittedName>
</protein>
<dbReference type="InterPro" id="IPR023393">
    <property type="entry name" value="START-like_dom_sf"/>
</dbReference>
<evidence type="ECO:0000313" key="3">
    <source>
        <dbReference type="EMBL" id="MCX2721007.1"/>
    </source>
</evidence>
<proteinExistence type="inferred from homology"/>
<reference evidence="3 4" key="1">
    <citation type="journal article" date="2016" name="Int. J. Syst. Evol. Microbiol.">
        <title>Labrenzia salina sp. nov., isolated from the rhizosphere of the halophyte Arthrocnemum macrostachyum.</title>
        <authorList>
            <person name="Camacho M."/>
            <person name="Redondo-Gomez S."/>
            <person name="Rodriguez-Llorente I."/>
            <person name="Rohde M."/>
            <person name="Sproer C."/>
            <person name="Schumann P."/>
            <person name="Klenk H.P."/>
            <person name="Montero-Calasanz M.D.C."/>
        </authorList>
    </citation>
    <scope>NUCLEOTIDE SEQUENCE [LARGE SCALE GENOMIC DNA]</scope>
    <source>
        <strain evidence="3 4">DSM 29163</strain>
    </source>
</reference>
<dbReference type="Pfam" id="PF03364">
    <property type="entry name" value="Polyketide_cyc"/>
    <property type="match status" value="1"/>
</dbReference>
<dbReference type="EMBL" id="JAPEVI010000001">
    <property type="protein sequence ID" value="MCX2721007.1"/>
    <property type="molecule type" value="Genomic_DNA"/>
</dbReference>
<keyword evidence="4" id="KW-1185">Reference proteome</keyword>
<dbReference type="InterPro" id="IPR005031">
    <property type="entry name" value="COQ10_START"/>
</dbReference>
<dbReference type="CDD" id="cd07817">
    <property type="entry name" value="SRPBCC_8"/>
    <property type="match status" value="1"/>
</dbReference>
<evidence type="ECO:0000256" key="1">
    <source>
        <dbReference type="ARBA" id="ARBA00008918"/>
    </source>
</evidence>
<name>A0ABT3QVQ8_9HYPH</name>
<organism evidence="3 4">
    <name type="scientific">Roseibium salinum</name>
    <dbReference type="NCBI Taxonomy" id="1604349"/>
    <lineage>
        <taxon>Bacteria</taxon>
        <taxon>Pseudomonadati</taxon>
        <taxon>Pseudomonadota</taxon>
        <taxon>Alphaproteobacteria</taxon>
        <taxon>Hyphomicrobiales</taxon>
        <taxon>Stappiaceae</taxon>
        <taxon>Roseibium</taxon>
    </lineage>
</organism>
<evidence type="ECO:0000313" key="4">
    <source>
        <dbReference type="Proteomes" id="UP001300261"/>
    </source>
</evidence>
<sequence>MAHSDTHRPASRISLAPLALAVFGGAVALKLLGSSGHVPPPARDSAPGRTARRTRFGDYAVVGRSVTINRPRRELFAFWRDFENLPKFMENVQSVQFTGKKRAVWTISAPFGQTVEVETEIVEERKDELIAWRSVEGSEVETEGRIHFKDAPAGRGTVIEAIIAYKPPAGETGRLIAKLFQKEPNIQGRRELKRLKMLMETGEIATAQFHTQTA</sequence>
<dbReference type="SUPFAM" id="SSF55961">
    <property type="entry name" value="Bet v1-like"/>
    <property type="match status" value="1"/>
</dbReference>
<dbReference type="Gene3D" id="3.30.530.20">
    <property type="match status" value="1"/>
</dbReference>
<dbReference type="Proteomes" id="UP001300261">
    <property type="component" value="Unassembled WGS sequence"/>
</dbReference>
<dbReference type="PANTHER" id="PTHR33824:SF7">
    <property type="entry name" value="POLYKETIDE CYCLASE_DEHYDRASE AND LIPID TRANSPORT SUPERFAMILY PROTEIN"/>
    <property type="match status" value="1"/>
</dbReference>
<evidence type="ECO:0000259" key="2">
    <source>
        <dbReference type="Pfam" id="PF03364"/>
    </source>
</evidence>
<comment type="caution">
    <text evidence="3">The sequence shown here is derived from an EMBL/GenBank/DDBJ whole genome shotgun (WGS) entry which is preliminary data.</text>
</comment>
<feature type="domain" description="Coenzyme Q-binding protein COQ10 START" evidence="2">
    <location>
        <begin position="68"/>
        <end position="180"/>
    </location>
</feature>
<gene>
    <name evidence="3" type="ORF">ON753_01095</name>
</gene>
<dbReference type="RefSeq" id="WP_265960702.1">
    <property type="nucleotide sequence ID" value="NZ_JAPEVI010000001.1"/>
</dbReference>
<dbReference type="PANTHER" id="PTHR33824">
    <property type="entry name" value="POLYKETIDE CYCLASE/DEHYDRASE AND LIPID TRANSPORT SUPERFAMILY PROTEIN"/>
    <property type="match status" value="1"/>
</dbReference>